<dbReference type="Proteomes" id="UP000294723">
    <property type="component" value="Unassembled WGS sequence"/>
</dbReference>
<keyword evidence="4 8" id="KW-0812">Transmembrane</keyword>
<evidence type="ECO:0000256" key="1">
    <source>
        <dbReference type="ARBA" id="ARBA00004651"/>
    </source>
</evidence>
<dbReference type="Pfam" id="PF02687">
    <property type="entry name" value="FtsX"/>
    <property type="match status" value="1"/>
</dbReference>
<evidence type="ECO:0000256" key="5">
    <source>
        <dbReference type="ARBA" id="ARBA00022989"/>
    </source>
</evidence>
<keyword evidence="3" id="KW-1003">Cell membrane</keyword>
<evidence type="ECO:0000259" key="9">
    <source>
        <dbReference type="Pfam" id="PF02687"/>
    </source>
</evidence>
<sequence>MFVAWRDLKFAKGRFALMGVVIILITLLVGLLSGLTAGLGQQNISAITSLPAERIAFNQPSSGEDLSYANSTVTEQQWRRLAEAPGVTSAEPLGITTTKATAGVKSTGVSAFGVEPGSALAPESSKIGDGAAVLSATAAEELGVVAGQKFTLAGQELVAASVSGDDSFSHTPVIWTSLNTWQKTAPPTDRGDGPTATAIALTAAPGTDLASLDEAAGTTTVTKADSLTAIGSYSSENGSLQLMRGFLFAISALVIGAFFTVWTIQRSGDVAVLKALGASTGSLLKDALGQAVVLLTGGTLIGTGIAAGLGALVAGSAVPFTLTPATVLVPAAVMIALGALGAALSIRRITSVDPLTALGSAR</sequence>
<keyword evidence="6 8" id="KW-0472">Membrane</keyword>
<evidence type="ECO:0000256" key="3">
    <source>
        <dbReference type="ARBA" id="ARBA00022475"/>
    </source>
</evidence>
<protein>
    <submittedName>
        <fullName evidence="11">ABC transporter permease</fullName>
    </submittedName>
</protein>
<evidence type="ECO:0000313" key="12">
    <source>
        <dbReference type="Proteomes" id="UP000294723"/>
    </source>
</evidence>
<evidence type="ECO:0000313" key="11">
    <source>
        <dbReference type="EMBL" id="TDD89413.1"/>
    </source>
</evidence>
<comment type="similarity">
    <text evidence="7">Belongs to the ABC-4 integral membrane protein family.</text>
</comment>
<evidence type="ECO:0000256" key="6">
    <source>
        <dbReference type="ARBA" id="ARBA00023136"/>
    </source>
</evidence>
<dbReference type="EMBL" id="SMLA01000012">
    <property type="protein sequence ID" value="TDD89413.1"/>
    <property type="molecule type" value="Genomic_DNA"/>
</dbReference>
<keyword evidence="2" id="KW-0813">Transport</keyword>
<feature type="transmembrane region" description="Helical" evidence="8">
    <location>
        <begin position="242"/>
        <end position="264"/>
    </location>
</feature>
<feature type="transmembrane region" description="Helical" evidence="8">
    <location>
        <begin position="327"/>
        <end position="346"/>
    </location>
</feature>
<feature type="transmembrane region" description="Helical" evidence="8">
    <location>
        <begin position="15"/>
        <end position="39"/>
    </location>
</feature>
<dbReference type="GO" id="GO:0005886">
    <property type="term" value="C:plasma membrane"/>
    <property type="evidence" value="ECO:0007669"/>
    <property type="project" value="UniProtKB-SubCell"/>
</dbReference>
<dbReference type="AlphaFoldDB" id="A0A4R5BV31"/>
<comment type="subcellular location">
    <subcellularLocation>
        <location evidence="1">Cell membrane</location>
        <topology evidence="1">Multi-pass membrane protein</topology>
    </subcellularLocation>
</comment>
<evidence type="ECO:0000259" key="10">
    <source>
        <dbReference type="Pfam" id="PF12704"/>
    </source>
</evidence>
<feature type="domain" description="ABC3 transporter permease C-terminal" evidence="9">
    <location>
        <begin position="246"/>
        <end position="354"/>
    </location>
</feature>
<dbReference type="InterPro" id="IPR051125">
    <property type="entry name" value="ABC-4/HrtB_transporter"/>
</dbReference>
<organism evidence="11 12">
    <name type="scientific">Saccharopolyspora karakumensis</name>
    <dbReference type="NCBI Taxonomy" id="2530386"/>
    <lineage>
        <taxon>Bacteria</taxon>
        <taxon>Bacillati</taxon>
        <taxon>Actinomycetota</taxon>
        <taxon>Actinomycetes</taxon>
        <taxon>Pseudonocardiales</taxon>
        <taxon>Pseudonocardiaceae</taxon>
        <taxon>Saccharopolyspora</taxon>
    </lineage>
</organism>
<dbReference type="PANTHER" id="PTHR43738:SF1">
    <property type="entry name" value="HEMIN TRANSPORT SYSTEM PERMEASE PROTEIN HRTB-RELATED"/>
    <property type="match status" value="1"/>
</dbReference>
<dbReference type="InterPro" id="IPR025857">
    <property type="entry name" value="MacB_PCD"/>
</dbReference>
<dbReference type="PANTHER" id="PTHR43738">
    <property type="entry name" value="ABC TRANSPORTER, MEMBRANE PROTEIN"/>
    <property type="match status" value="1"/>
</dbReference>
<dbReference type="Pfam" id="PF12704">
    <property type="entry name" value="MacB_PCD"/>
    <property type="match status" value="1"/>
</dbReference>
<gene>
    <name evidence="11" type="ORF">E1202_11200</name>
</gene>
<feature type="domain" description="MacB-like periplasmic core" evidence="10">
    <location>
        <begin position="22"/>
        <end position="215"/>
    </location>
</feature>
<dbReference type="InterPro" id="IPR003838">
    <property type="entry name" value="ABC3_permease_C"/>
</dbReference>
<evidence type="ECO:0000256" key="2">
    <source>
        <dbReference type="ARBA" id="ARBA00022448"/>
    </source>
</evidence>
<feature type="transmembrane region" description="Helical" evidence="8">
    <location>
        <begin position="292"/>
        <end position="315"/>
    </location>
</feature>
<evidence type="ECO:0000256" key="8">
    <source>
        <dbReference type="SAM" id="Phobius"/>
    </source>
</evidence>
<proteinExistence type="inferred from homology"/>
<evidence type="ECO:0000256" key="4">
    <source>
        <dbReference type="ARBA" id="ARBA00022692"/>
    </source>
</evidence>
<keyword evidence="12" id="KW-1185">Reference proteome</keyword>
<reference evidence="11 12" key="1">
    <citation type="submission" date="2019-03" db="EMBL/GenBank/DDBJ databases">
        <title>Draft genome sequences of novel Actinobacteria.</title>
        <authorList>
            <person name="Sahin N."/>
            <person name="Ay H."/>
            <person name="Saygin H."/>
        </authorList>
    </citation>
    <scope>NUCLEOTIDE SEQUENCE [LARGE SCALE GENOMIC DNA]</scope>
    <source>
        <strain evidence="11 12">5K548</strain>
    </source>
</reference>
<name>A0A4R5BV31_9PSEU</name>
<keyword evidence="5 8" id="KW-1133">Transmembrane helix</keyword>
<accession>A0A4R5BV31</accession>
<comment type="caution">
    <text evidence="11">The sequence shown here is derived from an EMBL/GenBank/DDBJ whole genome shotgun (WGS) entry which is preliminary data.</text>
</comment>
<dbReference type="RefSeq" id="WP_132682740.1">
    <property type="nucleotide sequence ID" value="NZ_SMLA01000012.1"/>
</dbReference>
<evidence type="ECO:0000256" key="7">
    <source>
        <dbReference type="ARBA" id="ARBA00038076"/>
    </source>
</evidence>